<evidence type="ECO:0000313" key="7">
    <source>
        <dbReference type="EMBL" id="PZD73480.1"/>
    </source>
</evidence>
<protein>
    <recommendedName>
        <fullName evidence="9">Lipopolysaccharide export system permease protein LptG</fullName>
    </recommendedName>
</protein>
<dbReference type="GO" id="GO:0015920">
    <property type="term" value="P:lipopolysaccharide transport"/>
    <property type="evidence" value="ECO:0007669"/>
    <property type="project" value="TreeGrafter"/>
</dbReference>
<dbReference type="EMBL" id="PQWO01000005">
    <property type="protein sequence ID" value="PZD73480.1"/>
    <property type="molecule type" value="Genomic_DNA"/>
</dbReference>
<comment type="subcellular location">
    <subcellularLocation>
        <location evidence="1">Cell membrane</location>
        <topology evidence="1">Multi-pass membrane protein</topology>
    </subcellularLocation>
</comment>
<dbReference type="GO" id="GO:0043190">
    <property type="term" value="C:ATP-binding cassette (ABC) transporter complex"/>
    <property type="evidence" value="ECO:0007669"/>
    <property type="project" value="TreeGrafter"/>
</dbReference>
<dbReference type="InterPro" id="IPR005495">
    <property type="entry name" value="LptG/LptF_permease"/>
</dbReference>
<evidence type="ECO:0000256" key="1">
    <source>
        <dbReference type="ARBA" id="ARBA00004651"/>
    </source>
</evidence>
<evidence type="ECO:0000256" key="6">
    <source>
        <dbReference type="SAM" id="Phobius"/>
    </source>
</evidence>
<comment type="caution">
    <text evidence="7">The sequence shown here is derived from an EMBL/GenBank/DDBJ whole genome shotgun (WGS) entry which is preliminary data.</text>
</comment>
<dbReference type="AlphaFoldDB" id="A0A2W1JJ41"/>
<dbReference type="PANTHER" id="PTHR33529">
    <property type="entry name" value="SLR0882 PROTEIN-RELATED"/>
    <property type="match status" value="1"/>
</dbReference>
<keyword evidence="3 6" id="KW-0812">Transmembrane</keyword>
<sequence length="388" mass="43480">MTVKFPKALRSYLPNSRSPVLGFGIMDLYILKALALPFLFGVGAFLAISLTLGSLFDLLRQVSEEGLGLTIALQILGLQIPSFLVLALPMATLLATLTVYNQLSRRSEIIALRNCGTSIYRLVVPALCLSLLVTLLTFALSELVVPPSNYQASKILDQALNRERPTFQEKNIFYREFDGDQLTRVFYARRFDGQWMQDLTVLNFLQGSLNDITVTESAQWNPSQEVWNLLNGTVYRLARGSSSYQTVSNFERQNLQLSRAPLDLATETRRPEQMSVFATQRLLKLVNRSGDLRRIRKLQVQVQTKYAFPWICVVFGLVGSTLGLQEQRRASSKGFGLSILIIFGYYTLDFVCRSLGEAGILTAITGAWLTTIVGLMVSGVLLWQANRR</sequence>
<reference evidence="7 8" key="1">
    <citation type="journal article" date="2018" name="Sci. Rep.">
        <title>A novel species of the marine cyanobacterium Acaryochloris with a unique pigment content and lifestyle.</title>
        <authorList>
            <person name="Partensky F."/>
            <person name="Six C."/>
            <person name="Ratin M."/>
            <person name="Garczarek L."/>
            <person name="Vaulot D."/>
            <person name="Probert I."/>
            <person name="Calteau A."/>
            <person name="Gourvil P."/>
            <person name="Marie D."/>
            <person name="Grebert T."/>
            <person name="Bouchier C."/>
            <person name="Le Panse S."/>
            <person name="Gachenot M."/>
            <person name="Rodriguez F."/>
            <person name="Garrido J.L."/>
        </authorList>
    </citation>
    <scope>NUCLEOTIDE SEQUENCE [LARGE SCALE GENOMIC DNA]</scope>
    <source>
        <strain evidence="7 8">RCC1774</strain>
    </source>
</reference>
<feature type="transmembrane region" description="Helical" evidence="6">
    <location>
        <begin position="119"/>
        <end position="140"/>
    </location>
</feature>
<evidence type="ECO:0000256" key="5">
    <source>
        <dbReference type="ARBA" id="ARBA00023136"/>
    </source>
</evidence>
<evidence type="ECO:0000313" key="8">
    <source>
        <dbReference type="Proteomes" id="UP000248857"/>
    </source>
</evidence>
<evidence type="ECO:0008006" key="9">
    <source>
        <dbReference type="Google" id="ProtNLM"/>
    </source>
</evidence>
<evidence type="ECO:0000256" key="4">
    <source>
        <dbReference type="ARBA" id="ARBA00022989"/>
    </source>
</evidence>
<keyword evidence="2" id="KW-1003">Cell membrane</keyword>
<accession>A0A2W1JJ41</accession>
<keyword evidence="8" id="KW-1185">Reference proteome</keyword>
<feature type="transmembrane region" description="Helical" evidence="6">
    <location>
        <begin position="331"/>
        <end position="348"/>
    </location>
</feature>
<gene>
    <name evidence="7" type="ORF">C1752_01964</name>
</gene>
<name>A0A2W1JJ41_9CYAN</name>
<feature type="transmembrane region" description="Helical" evidence="6">
    <location>
        <begin position="306"/>
        <end position="324"/>
    </location>
</feature>
<feature type="transmembrane region" description="Helical" evidence="6">
    <location>
        <begin position="76"/>
        <end position="99"/>
    </location>
</feature>
<organism evidence="7 8">
    <name type="scientific">Acaryochloris thomasi RCC1774</name>
    <dbReference type="NCBI Taxonomy" id="1764569"/>
    <lineage>
        <taxon>Bacteria</taxon>
        <taxon>Bacillati</taxon>
        <taxon>Cyanobacteriota</taxon>
        <taxon>Cyanophyceae</taxon>
        <taxon>Acaryochloridales</taxon>
        <taxon>Acaryochloridaceae</taxon>
        <taxon>Acaryochloris</taxon>
        <taxon>Acaryochloris thomasi</taxon>
    </lineage>
</organism>
<proteinExistence type="predicted"/>
<evidence type="ECO:0000256" key="3">
    <source>
        <dbReference type="ARBA" id="ARBA00022692"/>
    </source>
</evidence>
<feature type="transmembrane region" description="Helical" evidence="6">
    <location>
        <begin position="34"/>
        <end position="56"/>
    </location>
</feature>
<keyword evidence="4 6" id="KW-1133">Transmembrane helix</keyword>
<feature type="transmembrane region" description="Helical" evidence="6">
    <location>
        <begin position="360"/>
        <end position="383"/>
    </location>
</feature>
<evidence type="ECO:0000256" key="2">
    <source>
        <dbReference type="ARBA" id="ARBA00022475"/>
    </source>
</evidence>
<dbReference type="Proteomes" id="UP000248857">
    <property type="component" value="Unassembled WGS sequence"/>
</dbReference>
<keyword evidence="5 6" id="KW-0472">Membrane</keyword>
<dbReference type="Pfam" id="PF03739">
    <property type="entry name" value="LptF_LptG"/>
    <property type="match status" value="1"/>
</dbReference>
<dbReference type="PANTHER" id="PTHR33529:SF6">
    <property type="entry name" value="YJGP_YJGQ FAMILY PERMEASE"/>
    <property type="match status" value="1"/>
</dbReference>
<dbReference type="RefSeq" id="WP_199464346.1">
    <property type="nucleotide sequence ID" value="NZ_CAWNWM010000005.1"/>
</dbReference>